<reference evidence="4 5" key="1">
    <citation type="submission" date="2023-02" db="EMBL/GenBank/DDBJ databases">
        <title>Genome sequencing required for Actinomycetospora new species description.</title>
        <authorList>
            <person name="Saimee Y."/>
            <person name="Duangmal K."/>
        </authorList>
    </citation>
    <scope>NUCLEOTIDE SEQUENCE [LARGE SCALE GENOMIC DNA]</scope>
    <source>
        <strain evidence="4 5">DW7H6</strain>
    </source>
</reference>
<evidence type="ECO:0000256" key="2">
    <source>
        <dbReference type="SAM" id="MobiDB-lite"/>
    </source>
</evidence>
<keyword evidence="1" id="KW-0456">Lyase</keyword>
<gene>
    <name evidence="4" type="ORF">PGB27_04230</name>
</gene>
<name>A0ABT5SS33_9PSEU</name>
<feature type="compositionally biased region" description="Low complexity" evidence="2">
    <location>
        <begin position="156"/>
        <end position="167"/>
    </location>
</feature>
<dbReference type="Pfam" id="PF01989">
    <property type="entry name" value="AcnX_swivel_put"/>
    <property type="match status" value="1"/>
</dbReference>
<proteinExistence type="predicted"/>
<evidence type="ECO:0000256" key="1">
    <source>
        <dbReference type="ARBA" id="ARBA00023239"/>
    </source>
</evidence>
<feature type="region of interest" description="Disordered" evidence="2">
    <location>
        <begin position="145"/>
        <end position="167"/>
    </location>
</feature>
<organism evidence="4 5">
    <name type="scientific">Actinomycetospora lemnae</name>
    <dbReference type="NCBI Taxonomy" id="3019891"/>
    <lineage>
        <taxon>Bacteria</taxon>
        <taxon>Bacillati</taxon>
        <taxon>Actinomycetota</taxon>
        <taxon>Actinomycetes</taxon>
        <taxon>Pseudonocardiales</taxon>
        <taxon>Pseudonocardiaceae</taxon>
        <taxon>Actinomycetospora</taxon>
    </lineage>
</organism>
<sequence length="167" mass="17201">MTDLRQPATGSRVVLRGRTVVPGVVTGEALVSPETISGWGGIDPATGTIIEARHPLAGVCFTGKILVFPGAKGSSGWSGFFQTTRLLGTAPIGMVFAVTTTKAALGAVVTRVPALADLDADPVAVLRTGDRIRLDATAGVVELLDRADPTDRTDTTDTTDTAAGEDR</sequence>
<dbReference type="RefSeq" id="WP_274199104.1">
    <property type="nucleotide sequence ID" value="NZ_JAQZAO010000002.1"/>
</dbReference>
<dbReference type="PANTHER" id="PTHR36577:SF3">
    <property type="entry name" value="DUF521 DOMAIN PROTEIN (AFU_ORTHOLOGUE AFUA_6G00490)"/>
    <property type="match status" value="1"/>
</dbReference>
<dbReference type="SUPFAM" id="SSF52016">
    <property type="entry name" value="LeuD/IlvD-like"/>
    <property type="match status" value="1"/>
</dbReference>
<dbReference type="Proteomes" id="UP001300763">
    <property type="component" value="Unassembled WGS sequence"/>
</dbReference>
<accession>A0ABT5SS33</accession>
<evidence type="ECO:0000313" key="4">
    <source>
        <dbReference type="EMBL" id="MDD7964548.1"/>
    </source>
</evidence>
<comment type="caution">
    <text evidence="4">The sequence shown here is derived from an EMBL/GenBank/DDBJ whole genome shotgun (WGS) entry which is preliminary data.</text>
</comment>
<evidence type="ECO:0000259" key="3">
    <source>
        <dbReference type="Pfam" id="PF01989"/>
    </source>
</evidence>
<dbReference type="Gene3D" id="3.50.30.10">
    <property type="entry name" value="Phosphohistidine domain"/>
    <property type="match status" value="1"/>
</dbReference>
<protein>
    <submittedName>
        <fullName evidence="4">DUF126 domain-containing protein</fullName>
    </submittedName>
</protein>
<evidence type="ECO:0000313" key="5">
    <source>
        <dbReference type="Proteomes" id="UP001300763"/>
    </source>
</evidence>
<dbReference type="InterPro" id="IPR002840">
    <property type="entry name" value="PMDh-S-like_dom"/>
</dbReference>
<dbReference type="PANTHER" id="PTHR36577">
    <property type="entry name" value="DUF521 DOMAIN PROTEIN (AFU_ORTHOLOGUE AFUA_6G00490)"/>
    <property type="match status" value="1"/>
</dbReference>
<feature type="compositionally biased region" description="Basic and acidic residues" evidence="2">
    <location>
        <begin position="145"/>
        <end position="155"/>
    </location>
</feature>
<feature type="domain" description="Phosphomevalonate dehydratase small subunit-like" evidence="3">
    <location>
        <begin position="36"/>
        <end position="114"/>
    </location>
</feature>
<dbReference type="EMBL" id="JAQZAO010000002">
    <property type="protein sequence ID" value="MDD7964548.1"/>
    <property type="molecule type" value="Genomic_DNA"/>
</dbReference>
<keyword evidence="5" id="KW-1185">Reference proteome</keyword>